<dbReference type="PANTHER" id="PTHR46795">
    <property type="entry name" value="ABC TRANSPORTER PERMEASE-RELATED-RELATED"/>
    <property type="match status" value="1"/>
</dbReference>
<dbReference type="PIRSF" id="PIRSF018968">
    <property type="entry name" value="ABC_permease_BceB"/>
    <property type="match status" value="1"/>
</dbReference>
<dbReference type="GO" id="GO:0005886">
    <property type="term" value="C:plasma membrane"/>
    <property type="evidence" value="ECO:0007669"/>
    <property type="project" value="UniProtKB-SubCell"/>
</dbReference>
<feature type="transmembrane region" description="Helical" evidence="6">
    <location>
        <begin position="239"/>
        <end position="262"/>
    </location>
</feature>
<feature type="transmembrane region" description="Helical" evidence="6">
    <location>
        <begin position="20"/>
        <end position="38"/>
    </location>
</feature>
<feature type="domain" description="ABC3 transporter permease C-terminal" evidence="7">
    <location>
        <begin position="550"/>
        <end position="650"/>
    </location>
</feature>
<feature type="transmembrane region" description="Helical" evidence="6">
    <location>
        <begin position="290"/>
        <end position="313"/>
    </location>
</feature>
<evidence type="ECO:0000313" key="9">
    <source>
        <dbReference type="Proteomes" id="UP000478995"/>
    </source>
</evidence>
<dbReference type="InterPro" id="IPR003838">
    <property type="entry name" value="ABC3_permease_C"/>
</dbReference>
<evidence type="ECO:0000256" key="4">
    <source>
        <dbReference type="ARBA" id="ARBA00022989"/>
    </source>
</evidence>
<comment type="subcellular location">
    <subcellularLocation>
        <location evidence="1 6">Cell membrane</location>
        <topology evidence="1 6">Multi-pass membrane protein</topology>
    </subcellularLocation>
</comment>
<evidence type="ECO:0000256" key="6">
    <source>
        <dbReference type="PIRNR" id="PIRNR018968"/>
    </source>
</evidence>
<gene>
    <name evidence="8" type="ORF">FC794_15130</name>
</gene>
<protein>
    <submittedName>
        <fullName evidence="8">ABC transporter permease</fullName>
    </submittedName>
</protein>
<keyword evidence="5 6" id="KW-0472">Membrane</keyword>
<feature type="transmembrane region" description="Helical" evidence="6">
    <location>
        <begin position="594"/>
        <end position="617"/>
    </location>
</feature>
<evidence type="ECO:0000313" key="8">
    <source>
        <dbReference type="EMBL" id="NFG18086.1"/>
    </source>
</evidence>
<proteinExistence type="inferred from homology"/>
<keyword evidence="3 6" id="KW-0812">Transmembrane</keyword>
<organism evidence="8 9">
    <name type="scientific">Clostridium botulinum</name>
    <dbReference type="NCBI Taxonomy" id="1491"/>
    <lineage>
        <taxon>Bacteria</taxon>
        <taxon>Bacillati</taxon>
        <taxon>Bacillota</taxon>
        <taxon>Clostridia</taxon>
        <taxon>Eubacteriales</taxon>
        <taxon>Clostridiaceae</taxon>
        <taxon>Clostridium</taxon>
    </lineage>
</organism>
<evidence type="ECO:0000256" key="5">
    <source>
        <dbReference type="ARBA" id="ARBA00023136"/>
    </source>
</evidence>
<evidence type="ECO:0000256" key="2">
    <source>
        <dbReference type="ARBA" id="ARBA00022475"/>
    </source>
</evidence>
<feature type="domain" description="ABC3 transporter permease C-terminal" evidence="7">
    <location>
        <begin position="62"/>
        <end position="181"/>
    </location>
</feature>
<feature type="transmembrane region" description="Helical" evidence="6">
    <location>
        <begin position="102"/>
        <end position="128"/>
    </location>
</feature>
<keyword evidence="2 6" id="KW-1003">Cell membrane</keyword>
<dbReference type="InterPro" id="IPR052536">
    <property type="entry name" value="ABC-4_Integral_Memb_Prot"/>
</dbReference>
<accession>A0A6B3YZL6</accession>
<feature type="transmembrane region" description="Helical" evidence="6">
    <location>
        <begin position="637"/>
        <end position="659"/>
    </location>
</feature>
<evidence type="ECO:0000256" key="3">
    <source>
        <dbReference type="ARBA" id="ARBA00022692"/>
    </source>
</evidence>
<keyword evidence="4 6" id="KW-1133">Transmembrane helix</keyword>
<evidence type="ECO:0000259" key="7">
    <source>
        <dbReference type="Pfam" id="PF02687"/>
    </source>
</evidence>
<dbReference type="EMBL" id="SWOY01000007">
    <property type="protein sequence ID" value="NFG18086.1"/>
    <property type="molecule type" value="Genomic_DNA"/>
</dbReference>
<feature type="transmembrane region" description="Helical" evidence="6">
    <location>
        <begin position="58"/>
        <end position="81"/>
    </location>
</feature>
<dbReference type="Proteomes" id="UP000478995">
    <property type="component" value="Unassembled WGS sequence"/>
</dbReference>
<dbReference type="GO" id="GO:0055085">
    <property type="term" value="P:transmembrane transport"/>
    <property type="evidence" value="ECO:0007669"/>
    <property type="project" value="UniProtKB-UniRule"/>
</dbReference>
<keyword evidence="6" id="KW-0813">Transport</keyword>
<comment type="caution">
    <text evidence="8">The sequence shown here is derived from an EMBL/GenBank/DDBJ whole genome shotgun (WGS) entry which is preliminary data.</text>
</comment>
<feature type="transmembrane region" description="Helical" evidence="6">
    <location>
        <begin position="160"/>
        <end position="181"/>
    </location>
</feature>
<reference evidence="8 9" key="1">
    <citation type="submission" date="2019-04" db="EMBL/GenBank/DDBJ databases">
        <title>Genome sequencing of Clostridium botulinum Groups I-IV and Clostridium butyricum.</title>
        <authorList>
            <person name="Brunt J."/>
            <person name="Van Vliet A.H.M."/>
            <person name="Stringer S.C."/>
            <person name="Carter A.T."/>
            <person name="Peck M.W."/>
        </authorList>
    </citation>
    <scope>NUCLEOTIDE SEQUENCE [LARGE SCALE GENOMIC DNA]</scope>
    <source>
        <strain evidence="8 9">IFR 18/037</strain>
    </source>
</reference>
<dbReference type="InterPro" id="IPR027022">
    <property type="entry name" value="ABC_permease_BceB-typ"/>
</dbReference>
<evidence type="ECO:0000256" key="1">
    <source>
        <dbReference type="ARBA" id="ARBA00004651"/>
    </source>
</evidence>
<feature type="transmembrane region" description="Helical" evidence="6">
    <location>
        <begin position="539"/>
        <end position="564"/>
    </location>
</feature>
<dbReference type="Pfam" id="PF02687">
    <property type="entry name" value="FtsX"/>
    <property type="match status" value="2"/>
</dbReference>
<dbReference type="PANTHER" id="PTHR46795:SF3">
    <property type="entry name" value="ABC TRANSPORTER PERMEASE"/>
    <property type="match status" value="1"/>
</dbReference>
<comment type="similarity">
    <text evidence="6">Belongs to the ABC-4 integral membrane protein family.</text>
</comment>
<name>A0A6B3YZL6_CLOBO</name>
<dbReference type="AlphaFoldDB" id="A0A6B3YZL6"/>
<sequence length="667" mass="76299">MIIMYSKIALQNIKKSYKDYTIYFLTLMLAVCIFYSFNSIESQKVLIELKFMSDIMKAISGVSVLVSIILGGLIVYANNFLIKRRKKELGIYMILGMGKRKISRILVTETFIVGVISLVGGLILGIGASQGLSTFTLNLFDVGMDEYEFIVSTSAIGKTILYFGTMFLLVMIFNVFVISKYKVIDLLVANIKNEDIKFKNPFIYLLTFVLCVISLTLSYKSLLKIPSDLERNLERNMSISIALAIVGTVLFFFSLAGVILYVTNKNKKIYFKGLNMFVLKQMNSKVNTNFISMSLISLMLFITIVVLSTGINFKKVEEEGRRKIIPFDASVTLYNKDENKNQKNHIEDMLNKIDFKKSKNEKYAVYNDYYTGLKASELLKIKERSFARYNVYFSKISDYNKILKLKDEKEVTLNKNEVLILSSSGGAINLINEKLKSNRIINIKGIEYLVKNDKVIEENLKTSSHADNFCTVVINDEFVSDYKISSSILNVMYLDKNREENNKKYNKINDNYIKDEYKNLDIPIDAITKDRVCSKSKGIISMMLFIAIYLGLVFLITSMAVLALQQLSEASDSIERYKALKRIGANKKMIDKTIFIQTLMYFSLPVILALIHSMVVIKIVNDLTRTIINTANFRSSILITVLIFVIVYLEYFYITYAGYKNIVKRNI</sequence>
<feature type="transmembrane region" description="Helical" evidence="6">
    <location>
        <begin position="202"/>
        <end position="219"/>
    </location>
</feature>